<proteinExistence type="inferred from homology"/>
<protein>
    <submittedName>
        <fullName evidence="3">Uncharacterized protein</fullName>
    </submittedName>
</protein>
<dbReference type="PANTHER" id="PTHR33365">
    <property type="entry name" value="YALI0B05434P"/>
    <property type="match status" value="1"/>
</dbReference>
<keyword evidence="2" id="KW-0812">Transmembrane</keyword>
<evidence type="ECO:0000313" key="4">
    <source>
        <dbReference type="Proteomes" id="UP001152607"/>
    </source>
</evidence>
<gene>
    <name evidence="3" type="ORF">PDIGIT_LOCUS6792</name>
</gene>
<dbReference type="InterPro" id="IPR021765">
    <property type="entry name" value="UstYa-like"/>
</dbReference>
<dbReference type="AlphaFoldDB" id="A0A9W4UCC5"/>
<evidence type="ECO:0000313" key="3">
    <source>
        <dbReference type="EMBL" id="CAI6333743.1"/>
    </source>
</evidence>
<comment type="similarity">
    <text evidence="1">Belongs to the ustYa family.</text>
</comment>
<keyword evidence="2" id="KW-0472">Membrane</keyword>
<dbReference type="GO" id="GO:0043386">
    <property type="term" value="P:mycotoxin biosynthetic process"/>
    <property type="evidence" value="ECO:0007669"/>
    <property type="project" value="InterPro"/>
</dbReference>
<feature type="transmembrane region" description="Helical" evidence="2">
    <location>
        <begin position="26"/>
        <end position="48"/>
    </location>
</feature>
<dbReference type="EMBL" id="CAOQHR010000004">
    <property type="protein sequence ID" value="CAI6333743.1"/>
    <property type="molecule type" value="Genomic_DNA"/>
</dbReference>
<dbReference type="PANTHER" id="PTHR33365:SF7">
    <property type="entry name" value="TAT PATHWAY SIGNAL SEQUENCE"/>
    <property type="match status" value="1"/>
</dbReference>
<accession>A0A9W4UCC5</accession>
<keyword evidence="4" id="KW-1185">Reference proteome</keyword>
<comment type="caution">
    <text evidence="3">The sequence shown here is derived from an EMBL/GenBank/DDBJ whole genome shotgun (WGS) entry which is preliminary data.</text>
</comment>
<keyword evidence="2" id="KW-1133">Transmembrane helix</keyword>
<evidence type="ECO:0000256" key="2">
    <source>
        <dbReference type="SAM" id="Phobius"/>
    </source>
</evidence>
<dbReference type="OrthoDB" id="3687641at2759"/>
<reference evidence="3" key="1">
    <citation type="submission" date="2023-01" db="EMBL/GenBank/DDBJ databases">
        <authorList>
            <person name="Van Ghelder C."/>
            <person name="Rancurel C."/>
        </authorList>
    </citation>
    <scope>NUCLEOTIDE SEQUENCE</scope>
    <source>
        <strain evidence="3">CNCM I-4278</strain>
    </source>
</reference>
<dbReference type="Proteomes" id="UP001152607">
    <property type="component" value="Unassembled WGS sequence"/>
</dbReference>
<name>A0A9W4UCC5_9PLEO</name>
<evidence type="ECO:0000256" key="1">
    <source>
        <dbReference type="ARBA" id="ARBA00035112"/>
    </source>
</evidence>
<organism evidence="3 4">
    <name type="scientific">Periconia digitata</name>
    <dbReference type="NCBI Taxonomy" id="1303443"/>
    <lineage>
        <taxon>Eukaryota</taxon>
        <taxon>Fungi</taxon>
        <taxon>Dikarya</taxon>
        <taxon>Ascomycota</taxon>
        <taxon>Pezizomycotina</taxon>
        <taxon>Dothideomycetes</taxon>
        <taxon>Pleosporomycetidae</taxon>
        <taxon>Pleosporales</taxon>
        <taxon>Massarineae</taxon>
        <taxon>Periconiaceae</taxon>
        <taxon>Periconia</taxon>
    </lineage>
</organism>
<dbReference type="Pfam" id="PF11807">
    <property type="entry name" value="UstYa"/>
    <property type="match status" value="1"/>
</dbReference>
<sequence length="254" mass="29561">MDQETISLLDDKETSSAKKTRPSYSLFKIAVLIALTYICFLETVRFAVTYETLQPTRHHNTPYSPASSAIEYSNTKIWQEGDYSKFEREPSPELDALWNEILTGQNVRITEDEMKLQGENTSNRAELEDGGYLGLMSVWHSLHCLDVLRRNINMDYYWALIPEEERGRGLWTKEHSNHCIERLRSDVMCHPNIAVYIPKWVENGHHPDGMAMRSNGETECVNWNALDQWARKRALAHGKYKLKPRPYARKKNKD</sequence>